<dbReference type="Gene3D" id="3.40.50.960">
    <property type="entry name" value="Lumazine/riboflavin synthase"/>
    <property type="match status" value="1"/>
</dbReference>
<dbReference type="Pfam" id="PF00885">
    <property type="entry name" value="DMRL_synthase"/>
    <property type="match status" value="1"/>
</dbReference>
<comment type="similarity">
    <text evidence="2">Belongs to the DMRL synthase family.</text>
</comment>
<keyword evidence="4" id="KW-0686">Riboflavin biosynthesis</keyword>
<protein>
    <recommendedName>
        <fullName evidence="3">6,7-dimethyl-8-ribityllumazine synthase</fullName>
        <ecNumber evidence="3">2.5.1.78</ecNumber>
    </recommendedName>
</protein>
<comment type="pathway">
    <text evidence="1">Cofactor biosynthesis; riboflavin biosynthesis; riboflavin from 2-hydroxy-3-oxobutyl phosphate and 5-amino-6-(D-ribitylamino)uracil: step 1/2.</text>
</comment>
<name>A0AAN9E8K8_CROPI</name>
<dbReference type="InterPro" id="IPR036467">
    <property type="entry name" value="LS/RS_sf"/>
</dbReference>
<organism evidence="7 8">
    <name type="scientific">Crotalaria pallida</name>
    <name type="common">Smooth rattlebox</name>
    <name type="synonym">Crotalaria striata</name>
    <dbReference type="NCBI Taxonomy" id="3830"/>
    <lineage>
        <taxon>Eukaryota</taxon>
        <taxon>Viridiplantae</taxon>
        <taxon>Streptophyta</taxon>
        <taxon>Embryophyta</taxon>
        <taxon>Tracheophyta</taxon>
        <taxon>Spermatophyta</taxon>
        <taxon>Magnoliopsida</taxon>
        <taxon>eudicotyledons</taxon>
        <taxon>Gunneridae</taxon>
        <taxon>Pentapetalae</taxon>
        <taxon>rosids</taxon>
        <taxon>fabids</taxon>
        <taxon>Fabales</taxon>
        <taxon>Fabaceae</taxon>
        <taxon>Papilionoideae</taxon>
        <taxon>50 kb inversion clade</taxon>
        <taxon>genistoids sensu lato</taxon>
        <taxon>core genistoids</taxon>
        <taxon>Crotalarieae</taxon>
        <taxon>Crotalaria</taxon>
    </lineage>
</organism>
<dbReference type="GO" id="GO:0000906">
    <property type="term" value="F:6,7-dimethyl-8-ribityllumazine synthase activity"/>
    <property type="evidence" value="ECO:0007669"/>
    <property type="project" value="UniProtKB-EC"/>
</dbReference>
<dbReference type="EC" id="2.5.1.78" evidence="3"/>
<comment type="caution">
    <text evidence="7">The sequence shown here is derived from an EMBL/GenBank/DDBJ whole genome shotgun (WGS) entry which is preliminary data.</text>
</comment>
<evidence type="ECO:0000313" key="8">
    <source>
        <dbReference type="Proteomes" id="UP001372338"/>
    </source>
</evidence>
<evidence type="ECO:0000256" key="2">
    <source>
        <dbReference type="ARBA" id="ARBA00007424"/>
    </source>
</evidence>
<evidence type="ECO:0000313" key="7">
    <source>
        <dbReference type="EMBL" id="KAK7251149.1"/>
    </source>
</evidence>
<evidence type="ECO:0000256" key="4">
    <source>
        <dbReference type="ARBA" id="ARBA00022619"/>
    </source>
</evidence>
<evidence type="ECO:0000256" key="3">
    <source>
        <dbReference type="ARBA" id="ARBA00012664"/>
    </source>
</evidence>
<dbReference type="PANTHER" id="PTHR21058:SF0">
    <property type="entry name" value="6,7-DIMETHYL-8-RIBITYLLUMAZINE SYNTHASE"/>
    <property type="match status" value="1"/>
</dbReference>
<keyword evidence="5" id="KW-0808">Transferase</keyword>
<reference evidence="7 8" key="1">
    <citation type="submission" date="2024-01" db="EMBL/GenBank/DDBJ databases">
        <title>The genomes of 5 underutilized Papilionoideae crops provide insights into root nodulation and disease resistanc.</title>
        <authorList>
            <person name="Yuan L."/>
        </authorList>
    </citation>
    <scope>NUCLEOTIDE SEQUENCE [LARGE SCALE GENOMIC DNA]</scope>
    <source>
        <strain evidence="7">ZHUSHIDOU_FW_LH</strain>
        <tissue evidence="7">Leaf</tissue>
    </source>
</reference>
<dbReference type="GO" id="GO:0009231">
    <property type="term" value="P:riboflavin biosynthetic process"/>
    <property type="evidence" value="ECO:0007669"/>
    <property type="project" value="UniProtKB-KW"/>
</dbReference>
<sequence>MLIFDTFNRDISYYIKWNLSLTRHDNGPKQGKPVPEWASLNLGILVCIKCSGVPCIFGVLTCDNLDQAINQAGGKSGNKGVKAALTAAYRCC</sequence>
<evidence type="ECO:0000256" key="5">
    <source>
        <dbReference type="ARBA" id="ARBA00022679"/>
    </source>
</evidence>
<gene>
    <name evidence="7" type="ORF">RIF29_34094</name>
</gene>
<accession>A0AAN9E8K8</accession>
<comment type="catalytic activity">
    <reaction evidence="6">
        <text>(2S)-2-hydroxy-3-oxobutyl phosphate + 5-amino-6-(D-ribitylamino)uracil = 6,7-dimethyl-8-(1-D-ribityl)lumazine + phosphate + 2 H2O + H(+)</text>
        <dbReference type="Rhea" id="RHEA:26152"/>
        <dbReference type="ChEBI" id="CHEBI:15377"/>
        <dbReference type="ChEBI" id="CHEBI:15378"/>
        <dbReference type="ChEBI" id="CHEBI:15934"/>
        <dbReference type="ChEBI" id="CHEBI:43474"/>
        <dbReference type="ChEBI" id="CHEBI:58201"/>
        <dbReference type="ChEBI" id="CHEBI:58830"/>
        <dbReference type="EC" id="2.5.1.78"/>
    </reaction>
</comment>
<evidence type="ECO:0000256" key="6">
    <source>
        <dbReference type="ARBA" id="ARBA00048785"/>
    </source>
</evidence>
<dbReference type="AlphaFoldDB" id="A0AAN9E8K8"/>
<keyword evidence="8" id="KW-1185">Reference proteome</keyword>
<dbReference type="Proteomes" id="UP001372338">
    <property type="component" value="Unassembled WGS sequence"/>
</dbReference>
<dbReference type="InterPro" id="IPR002180">
    <property type="entry name" value="LS/RS"/>
</dbReference>
<evidence type="ECO:0000256" key="1">
    <source>
        <dbReference type="ARBA" id="ARBA00004917"/>
    </source>
</evidence>
<dbReference type="EMBL" id="JAYWIO010000007">
    <property type="protein sequence ID" value="KAK7251149.1"/>
    <property type="molecule type" value="Genomic_DNA"/>
</dbReference>
<dbReference type="GO" id="GO:0009349">
    <property type="term" value="C:riboflavin synthase complex"/>
    <property type="evidence" value="ECO:0007669"/>
    <property type="project" value="InterPro"/>
</dbReference>
<proteinExistence type="inferred from homology"/>
<dbReference type="SUPFAM" id="SSF52121">
    <property type="entry name" value="Lumazine synthase"/>
    <property type="match status" value="1"/>
</dbReference>
<dbReference type="InterPro" id="IPR034964">
    <property type="entry name" value="LS"/>
</dbReference>
<dbReference type="PANTHER" id="PTHR21058">
    <property type="entry name" value="6,7-DIMETHYL-8-RIBITYLLUMAZINE SYNTHASE DMRL SYNTHASE LUMAZINE SYNTHASE"/>
    <property type="match status" value="1"/>
</dbReference>